<dbReference type="AlphaFoldDB" id="A0A5A5T5X6"/>
<sequence length="390" mass="41064">MRKQIYVFLIVLMLLTLGTLIGTSSVAHADGGAPNLAYVVGASGGVAVIDVQQQKVVKTIQVTGDPHLVALSADGRFLYVTQPQLHRLSIIAAKTGDSVCSADIPGTPDLVLLDPNVNLLYVGGSQSPTVTVVDATNCTIKRQIETAGPVYGLSYAIVGLTTPGKTGEQLWVSNEKVISIYDDVNGNALGSVSVPQGPRYLSSPPGSTVYATTAQHSVVAINIATPHTVMPLISGGSYGPMDFDETTGVVYVPDATSHQLIALTPVSAGSSIPKEPNHEIPLDTVPRSVAITSDGQLAFIALSSGDASMYDIPGHQFVTKIHTGGSPQFIITGLYPPSLGTTPTQASFWNNFALIAGYIIVIALLIVPFILFRRYSRTRKIAQANEENPS</sequence>
<dbReference type="InterPro" id="IPR015943">
    <property type="entry name" value="WD40/YVTN_repeat-like_dom_sf"/>
</dbReference>
<keyword evidence="1" id="KW-1133">Transmembrane helix</keyword>
<feature type="transmembrane region" description="Helical" evidence="1">
    <location>
        <begin position="348"/>
        <end position="372"/>
    </location>
</feature>
<dbReference type="PANTHER" id="PTHR47197:SF3">
    <property type="entry name" value="DIHYDRO-HEME D1 DEHYDROGENASE"/>
    <property type="match status" value="1"/>
</dbReference>
<dbReference type="RefSeq" id="WP_149399314.1">
    <property type="nucleotide sequence ID" value="NZ_BIXY01000001.1"/>
</dbReference>
<evidence type="ECO:0008006" key="5">
    <source>
        <dbReference type="Google" id="ProtNLM"/>
    </source>
</evidence>
<dbReference type="OrthoDB" id="144314at2"/>
<dbReference type="SUPFAM" id="SSF50969">
    <property type="entry name" value="YVTN repeat-like/Quinoprotein amine dehydrogenase"/>
    <property type="match status" value="1"/>
</dbReference>
<accession>A0A5A5T5X6</accession>
<evidence type="ECO:0000313" key="3">
    <source>
        <dbReference type="EMBL" id="GCF06596.1"/>
    </source>
</evidence>
<keyword evidence="1" id="KW-0472">Membrane</keyword>
<feature type="chain" id="PRO_5023030875" description="YncE family protein" evidence="2">
    <location>
        <begin position="30"/>
        <end position="390"/>
    </location>
</feature>
<dbReference type="Gene3D" id="2.130.10.10">
    <property type="entry name" value="YVTN repeat-like/Quinoprotein amine dehydrogenase"/>
    <property type="match status" value="1"/>
</dbReference>
<feature type="signal peptide" evidence="2">
    <location>
        <begin position="1"/>
        <end position="29"/>
    </location>
</feature>
<dbReference type="PANTHER" id="PTHR47197">
    <property type="entry name" value="PROTEIN NIRF"/>
    <property type="match status" value="1"/>
</dbReference>
<proteinExistence type="predicted"/>
<protein>
    <recommendedName>
        <fullName evidence="5">YncE family protein</fullName>
    </recommendedName>
</protein>
<gene>
    <name evidence="3" type="ORF">KDI_01600</name>
</gene>
<dbReference type="InterPro" id="IPR051200">
    <property type="entry name" value="Host-pathogen_enzymatic-act"/>
</dbReference>
<evidence type="ECO:0000256" key="2">
    <source>
        <dbReference type="SAM" id="SignalP"/>
    </source>
</evidence>
<dbReference type="InterPro" id="IPR011044">
    <property type="entry name" value="Quino_amine_DH_bsu"/>
</dbReference>
<comment type="caution">
    <text evidence="3">The sequence shown here is derived from an EMBL/GenBank/DDBJ whole genome shotgun (WGS) entry which is preliminary data.</text>
</comment>
<name>A0A5A5T5X6_9CHLR</name>
<dbReference type="EMBL" id="BIXY01000001">
    <property type="protein sequence ID" value="GCF06596.1"/>
    <property type="molecule type" value="Genomic_DNA"/>
</dbReference>
<keyword evidence="1" id="KW-0812">Transmembrane</keyword>
<evidence type="ECO:0000256" key="1">
    <source>
        <dbReference type="SAM" id="Phobius"/>
    </source>
</evidence>
<keyword evidence="4" id="KW-1185">Reference proteome</keyword>
<organism evidence="3 4">
    <name type="scientific">Dictyobacter arantiisoli</name>
    <dbReference type="NCBI Taxonomy" id="2014874"/>
    <lineage>
        <taxon>Bacteria</taxon>
        <taxon>Bacillati</taxon>
        <taxon>Chloroflexota</taxon>
        <taxon>Ktedonobacteria</taxon>
        <taxon>Ktedonobacterales</taxon>
        <taxon>Dictyobacteraceae</taxon>
        <taxon>Dictyobacter</taxon>
    </lineage>
</organism>
<reference evidence="3 4" key="1">
    <citation type="submission" date="2019-01" db="EMBL/GenBank/DDBJ databases">
        <title>Draft genome sequence of Dictyobacter sp. Uno17.</title>
        <authorList>
            <person name="Wang C.M."/>
            <person name="Zheng Y."/>
            <person name="Sakai Y."/>
            <person name="Abe K."/>
            <person name="Yokota A."/>
            <person name="Yabe S."/>
        </authorList>
    </citation>
    <scope>NUCLEOTIDE SEQUENCE [LARGE SCALE GENOMIC DNA]</scope>
    <source>
        <strain evidence="3 4">Uno17</strain>
    </source>
</reference>
<dbReference type="Proteomes" id="UP000322530">
    <property type="component" value="Unassembled WGS sequence"/>
</dbReference>
<keyword evidence="2" id="KW-0732">Signal</keyword>
<evidence type="ECO:0000313" key="4">
    <source>
        <dbReference type="Proteomes" id="UP000322530"/>
    </source>
</evidence>